<evidence type="ECO:0000256" key="3">
    <source>
        <dbReference type="ARBA" id="ARBA00022827"/>
    </source>
</evidence>
<evidence type="ECO:0000313" key="6">
    <source>
        <dbReference type="EMBL" id="SDB30671.1"/>
    </source>
</evidence>
<organism evidence="6 7">
    <name type="scientific">Desulfonatronum thiosulfatophilum</name>
    <dbReference type="NCBI Taxonomy" id="617002"/>
    <lineage>
        <taxon>Bacteria</taxon>
        <taxon>Pseudomonadati</taxon>
        <taxon>Thermodesulfobacteriota</taxon>
        <taxon>Desulfovibrionia</taxon>
        <taxon>Desulfovibrionales</taxon>
        <taxon>Desulfonatronaceae</taxon>
        <taxon>Desulfonatronum</taxon>
    </lineage>
</organism>
<accession>A0A1G6CD00</accession>
<protein>
    <submittedName>
        <fullName evidence="6">Pyridine nucleotide-disulfide oxidoreductase family protein</fullName>
    </submittedName>
</protein>
<dbReference type="OrthoDB" id="9767928at2"/>
<dbReference type="RefSeq" id="WP_092119441.1">
    <property type="nucleotide sequence ID" value="NZ_FMXO01000007.1"/>
</dbReference>
<dbReference type="AlphaFoldDB" id="A0A1G6CD00"/>
<dbReference type="Gene3D" id="3.50.50.100">
    <property type="match status" value="1"/>
</dbReference>
<keyword evidence="2" id="KW-0285">Flavoprotein</keyword>
<dbReference type="PANTHER" id="PTHR42913">
    <property type="entry name" value="APOPTOSIS-INDUCING FACTOR 1"/>
    <property type="match status" value="1"/>
</dbReference>
<evidence type="ECO:0000259" key="5">
    <source>
        <dbReference type="Pfam" id="PF07992"/>
    </source>
</evidence>
<gene>
    <name evidence="6" type="ORF">SAMN05660653_01490</name>
</gene>
<evidence type="ECO:0000256" key="1">
    <source>
        <dbReference type="ARBA" id="ARBA00001974"/>
    </source>
</evidence>
<dbReference type="InterPro" id="IPR051169">
    <property type="entry name" value="NADH-Q_oxidoreductase"/>
</dbReference>
<dbReference type="GO" id="GO:0003955">
    <property type="term" value="F:NAD(P)H dehydrogenase (quinone) activity"/>
    <property type="evidence" value="ECO:0007669"/>
    <property type="project" value="TreeGrafter"/>
</dbReference>
<name>A0A1G6CD00_9BACT</name>
<dbReference type="SUPFAM" id="SSF51905">
    <property type="entry name" value="FAD/NAD(P)-binding domain"/>
    <property type="match status" value="2"/>
</dbReference>
<dbReference type="EMBL" id="FMXO01000007">
    <property type="protein sequence ID" value="SDB30671.1"/>
    <property type="molecule type" value="Genomic_DNA"/>
</dbReference>
<evidence type="ECO:0000256" key="2">
    <source>
        <dbReference type="ARBA" id="ARBA00022630"/>
    </source>
</evidence>
<evidence type="ECO:0000256" key="4">
    <source>
        <dbReference type="ARBA" id="ARBA00023002"/>
    </source>
</evidence>
<keyword evidence="7" id="KW-1185">Reference proteome</keyword>
<comment type="cofactor">
    <cofactor evidence="1">
        <name>FAD</name>
        <dbReference type="ChEBI" id="CHEBI:57692"/>
    </cofactor>
</comment>
<dbReference type="GO" id="GO:0019646">
    <property type="term" value="P:aerobic electron transport chain"/>
    <property type="evidence" value="ECO:0007669"/>
    <property type="project" value="TreeGrafter"/>
</dbReference>
<dbReference type="PANTHER" id="PTHR42913:SF9">
    <property type="entry name" value="SLR1591 PROTEIN"/>
    <property type="match status" value="1"/>
</dbReference>
<keyword evidence="4" id="KW-0560">Oxidoreductase</keyword>
<reference evidence="6 7" key="1">
    <citation type="submission" date="2016-10" db="EMBL/GenBank/DDBJ databases">
        <authorList>
            <person name="de Groot N.N."/>
        </authorList>
    </citation>
    <scope>NUCLEOTIDE SEQUENCE [LARGE SCALE GENOMIC DNA]</scope>
    <source>
        <strain evidence="6 7">ASO4-2</strain>
    </source>
</reference>
<proteinExistence type="predicted"/>
<feature type="domain" description="FAD/NAD(P)-binding" evidence="5">
    <location>
        <begin position="8"/>
        <end position="294"/>
    </location>
</feature>
<keyword evidence="3" id="KW-0274">FAD</keyword>
<dbReference type="InterPro" id="IPR036188">
    <property type="entry name" value="FAD/NAD-bd_sf"/>
</dbReference>
<dbReference type="Pfam" id="PF07992">
    <property type="entry name" value="Pyr_redox_2"/>
    <property type="match status" value="1"/>
</dbReference>
<dbReference type="STRING" id="617002.SAMN05660653_01490"/>
<sequence>MGRLLLAGAGHAHMALMAAIPELTAKGHAVTAIGPGDRHYYSGMGPGMLGGTYRPEEISFPVQTMIESRGGTFIQDLVTAIDAARHVVVLRSGREVPYDVLSCNLGSYVPRDISGDAAGADNGVANDVVFPVKPIERLLAARRRIQEMAKTKTVRIGVCGGGPAALEVAGNAWDVGREQGGKGCKVQIFAGSRLLKNMPDKVRRMAEEALKKKGIEVVAGSYVHAVESGEIHLQNGQRHVQDVVFLALGVRPSKVFSNSGLETGPEGGLLVNQFLQSVSHPDIFGGGDCISFQPRPLDKVGVYAVRQNPVLLHNVRSRLEGRELQPFDPGGDYLLIFNIGGGQGILYKNRIAFGGRPAFWIKDYIDRKFIRKFQT</sequence>
<evidence type="ECO:0000313" key="7">
    <source>
        <dbReference type="Proteomes" id="UP000198771"/>
    </source>
</evidence>
<dbReference type="Proteomes" id="UP000198771">
    <property type="component" value="Unassembled WGS sequence"/>
</dbReference>
<dbReference type="InterPro" id="IPR023753">
    <property type="entry name" value="FAD/NAD-binding_dom"/>
</dbReference>